<evidence type="ECO:0000256" key="1">
    <source>
        <dbReference type="SAM" id="Phobius"/>
    </source>
</evidence>
<dbReference type="PATRIC" id="fig|1423811.3.peg.217"/>
<evidence type="ECO:0000313" key="2">
    <source>
        <dbReference type="EMBL" id="KRK65773.1"/>
    </source>
</evidence>
<comment type="caution">
    <text evidence="2">The sequence shown here is derived from an EMBL/GenBank/DDBJ whole genome shotgun (WGS) entry which is preliminary data.</text>
</comment>
<dbReference type="RefSeq" id="WP_057763876.1">
    <property type="nucleotide sequence ID" value="NZ_AZDG01000001.1"/>
</dbReference>
<gene>
    <name evidence="2" type="ORF">FC72_GL000218</name>
</gene>
<dbReference type="AlphaFoldDB" id="A0A0R1J2Z5"/>
<evidence type="ECO:0000313" key="3">
    <source>
        <dbReference type="Proteomes" id="UP000050929"/>
    </source>
</evidence>
<dbReference type="OrthoDB" id="2297014at2"/>
<organism evidence="2 3">
    <name type="scientific">Companilactobacillus tucceti DSM 20183</name>
    <dbReference type="NCBI Taxonomy" id="1423811"/>
    <lineage>
        <taxon>Bacteria</taxon>
        <taxon>Bacillati</taxon>
        <taxon>Bacillota</taxon>
        <taxon>Bacilli</taxon>
        <taxon>Lactobacillales</taxon>
        <taxon>Lactobacillaceae</taxon>
        <taxon>Companilactobacillus</taxon>
    </lineage>
</organism>
<sequence length="125" mass="14178">MTLFNQFTISISLIVIAVSLIVGIILISINIFKVNNSIKQQNNLIQLNQRPYLNVTYSNNNILIKNTGKSSAIIDSILFNDEEFNGLVNTKINPKQVRHVPVELINTVSVKYHNNVDDYQDTFTL</sequence>
<accession>A0A0R1J2Z5</accession>
<keyword evidence="1" id="KW-0812">Transmembrane</keyword>
<reference evidence="2 3" key="1">
    <citation type="journal article" date="2015" name="Genome Announc.">
        <title>Expanding the biotechnology potential of lactobacilli through comparative genomics of 213 strains and associated genera.</title>
        <authorList>
            <person name="Sun Z."/>
            <person name="Harris H.M."/>
            <person name="McCann A."/>
            <person name="Guo C."/>
            <person name="Argimon S."/>
            <person name="Zhang W."/>
            <person name="Yang X."/>
            <person name="Jeffery I.B."/>
            <person name="Cooney J.C."/>
            <person name="Kagawa T.F."/>
            <person name="Liu W."/>
            <person name="Song Y."/>
            <person name="Salvetti E."/>
            <person name="Wrobel A."/>
            <person name="Rasinkangas P."/>
            <person name="Parkhill J."/>
            <person name="Rea M.C."/>
            <person name="O'Sullivan O."/>
            <person name="Ritari J."/>
            <person name="Douillard F.P."/>
            <person name="Paul Ross R."/>
            <person name="Yang R."/>
            <person name="Briner A.E."/>
            <person name="Felis G.E."/>
            <person name="de Vos W.M."/>
            <person name="Barrangou R."/>
            <person name="Klaenhammer T.R."/>
            <person name="Caufield P.W."/>
            <person name="Cui Y."/>
            <person name="Zhang H."/>
            <person name="O'Toole P.W."/>
        </authorList>
    </citation>
    <scope>NUCLEOTIDE SEQUENCE [LARGE SCALE GENOMIC DNA]</scope>
    <source>
        <strain evidence="2 3">DSM 20183</strain>
    </source>
</reference>
<dbReference type="Proteomes" id="UP000050929">
    <property type="component" value="Unassembled WGS sequence"/>
</dbReference>
<keyword evidence="3" id="KW-1185">Reference proteome</keyword>
<keyword evidence="1" id="KW-1133">Transmembrane helix</keyword>
<keyword evidence="1" id="KW-0472">Membrane</keyword>
<proteinExistence type="predicted"/>
<feature type="transmembrane region" description="Helical" evidence="1">
    <location>
        <begin position="6"/>
        <end position="32"/>
    </location>
</feature>
<protein>
    <submittedName>
        <fullName evidence="2">Uncharacterized protein</fullName>
    </submittedName>
</protein>
<dbReference type="EMBL" id="AZDG01000001">
    <property type="protein sequence ID" value="KRK65773.1"/>
    <property type="molecule type" value="Genomic_DNA"/>
</dbReference>
<name>A0A0R1J2Z5_9LACO</name>